<dbReference type="Pfam" id="PF08668">
    <property type="entry name" value="HDOD"/>
    <property type="match status" value="1"/>
</dbReference>
<accession>G4QLD5</accession>
<dbReference type="SUPFAM" id="SSF109604">
    <property type="entry name" value="HD-domain/PDEase-like"/>
    <property type="match status" value="1"/>
</dbReference>
<dbReference type="HOGENOM" id="CLU_048246_4_0_6"/>
<gene>
    <name evidence="2" type="ordered locus">GNIT_1686</name>
</gene>
<protein>
    <submittedName>
        <fullName evidence="2">Putative signal transduction protein</fullName>
    </submittedName>
</protein>
<dbReference type="PANTHER" id="PTHR33525">
    <property type="match status" value="1"/>
</dbReference>
<keyword evidence="3" id="KW-1185">Reference proteome</keyword>
<dbReference type="KEGG" id="gni:GNIT_1686"/>
<dbReference type="PROSITE" id="PS51833">
    <property type="entry name" value="HDOD"/>
    <property type="match status" value="1"/>
</dbReference>
<feature type="domain" description="HDOD" evidence="1">
    <location>
        <begin position="13"/>
        <end position="206"/>
    </location>
</feature>
<evidence type="ECO:0000313" key="2">
    <source>
        <dbReference type="EMBL" id="AEP29802.1"/>
    </source>
</evidence>
<sequence length="281" mass="31220">MNAIDYAKKVSDLFALPKTVVRVKSLIDDEHSDADSISAVVQSDPGLAVHILRIANSAIYRFPRKIDQLPRAVQVIGTSAVYDFALIFGISNAFSKEQGEFVDLDKFWEQSVSCAILAKNLGLLCGSKDADRLFVSGLLHNIGELVVLKVAPGLAKDCARFDAKLSPRDCQHEVLGFTYAEVSAALCQQWMVPDSIVSTVAMQHHDESPAETLEVRVLQLAYELSIINTYSHHFNLEAHLPRFLFESLNLSSEEIEEALDNNNYQVEQVIHLFNPDVFQSA</sequence>
<dbReference type="EMBL" id="CP003060">
    <property type="protein sequence ID" value="AEP29802.1"/>
    <property type="molecule type" value="Genomic_DNA"/>
</dbReference>
<dbReference type="Proteomes" id="UP000009282">
    <property type="component" value="Chromosome"/>
</dbReference>
<dbReference type="Gene3D" id="1.10.3210.10">
    <property type="entry name" value="Hypothetical protein af1432"/>
    <property type="match status" value="1"/>
</dbReference>
<dbReference type="STRING" id="1085623.GNIT_1686"/>
<dbReference type="AlphaFoldDB" id="G4QLD5"/>
<dbReference type="RefSeq" id="WP_014108676.1">
    <property type="nucleotide sequence ID" value="NC_016041.1"/>
</dbReference>
<name>G4QLD5_GLANF</name>
<dbReference type="OrthoDB" id="9770715at2"/>
<reference evidence="2 3" key="1">
    <citation type="journal article" date="2011" name="J. Bacteriol.">
        <title>Complete genome sequence of seawater bacterium Glaciecola nitratireducens FR1064T.</title>
        <authorList>
            <person name="Bian F."/>
            <person name="Qin Q.L."/>
            <person name="Xie B.B."/>
            <person name="Shu Y.L."/>
            <person name="Zhang X.Y."/>
            <person name="Yu Y."/>
            <person name="Chen B."/>
            <person name="Chen X.L."/>
            <person name="Zhou B.C."/>
            <person name="Zhang Y.Z."/>
        </authorList>
    </citation>
    <scope>NUCLEOTIDE SEQUENCE [LARGE SCALE GENOMIC DNA]</scope>
    <source>
        <strain evidence="3">JCM 12485 / KCTC 12276 / FR1064</strain>
    </source>
</reference>
<dbReference type="eggNOG" id="COG1639">
    <property type="taxonomic scope" value="Bacteria"/>
</dbReference>
<evidence type="ECO:0000313" key="3">
    <source>
        <dbReference type="Proteomes" id="UP000009282"/>
    </source>
</evidence>
<dbReference type="InterPro" id="IPR052340">
    <property type="entry name" value="RNase_Y/CdgJ"/>
</dbReference>
<organism evidence="2 3">
    <name type="scientific">Glaciecola nitratireducens (strain JCM 12485 / KCTC 12276 / FR1064)</name>
    <dbReference type="NCBI Taxonomy" id="1085623"/>
    <lineage>
        <taxon>Bacteria</taxon>
        <taxon>Pseudomonadati</taxon>
        <taxon>Pseudomonadota</taxon>
        <taxon>Gammaproteobacteria</taxon>
        <taxon>Alteromonadales</taxon>
        <taxon>Alteromonadaceae</taxon>
        <taxon>Brumicola</taxon>
    </lineage>
</organism>
<proteinExistence type="predicted"/>
<dbReference type="PANTHER" id="PTHR33525:SF3">
    <property type="entry name" value="RIBONUCLEASE Y"/>
    <property type="match status" value="1"/>
</dbReference>
<dbReference type="InterPro" id="IPR013976">
    <property type="entry name" value="HDOD"/>
</dbReference>
<evidence type="ECO:0000259" key="1">
    <source>
        <dbReference type="PROSITE" id="PS51833"/>
    </source>
</evidence>